<dbReference type="InterPro" id="IPR050590">
    <property type="entry name" value="Exosome_comp_Rrp42_subfam"/>
</dbReference>
<dbReference type="GO" id="GO:0016075">
    <property type="term" value="P:rRNA catabolic process"/>
    <property type="evidence" value="ECO:0007669"/>
    <property type="project" value="TreeGrafter"/>
</dbReference>
<keyword evidence="8" id="KW-0539">Nucleus</keyword>
<feature type="domain" description="Exoribonuclease phosphorolytic" evidence="11">
    <location>
        <begin position="203"/>
        <end position="266"/>
    </location>
</feature>
<dbReference type="GO" id="GO:0071028">
    <property type="term" value="P:nuclear mRNA surveillance"/>
    <property type="evidence" value="ECO:0007669"/>
    <property type="project" value="TreeGrafter"/>
</dbReference>
<dbReference type="GO" id="GO:0034473">
    <property type="term" value="P:U1 snRNA 3'-end processing"/>
    <property type="evidence" value="ECO:0007669"/>
    <property type="project" value="TreeGrafter"/>
</dbReference>
<evidence type="ECO:0000256" key="2">
    <source>
        <dbReference type="ARBA" id="ARBA00004604"/>
    </source>
</evidence>
<evidence type="ECO:0000256" key="9">
    <source>
        <dbReference type="ARBA" id="ARBA00030617"/>
    </source>
</evidence>
<dbReference type="Pfam" id="PF03725">
    <property type="entry name" value="RNase_PH_C"/>
    <property type="match status" value="1"/>
</dbReference>
<dbReference type="EMBL" id="GFDF01002832">
    <property type="protein sequence ID" value="JAV11252.1"/>
    <property type="molecule type" value="Transcribed_RNA"/>
</dbReference>
<keyword evidence="6" id="KW-0271">Exosome</keyword>
<reference evidence="12" key="1">
    <citation type="submission" date="2016-12" db="EMBL/GenBank/DDBJ databases">
        <title>An insight into the sialome and mialome of the sand fly, Nyssomyia neivai.</title>
        <authorList>
            <person name="Sebastian V."/>
            <person name="Goulart T.M."/>
            <person name="Oliveira W."/>
            <person name="Calvo E."/>
            <person name="Oliveira L.F."/>
            <person name="Pinto M.C."/>
            <person name="Rosselino A.M."/>
            <person name="Ribeiro J.M."/>
        </authorList>
    </citation>
    <scope>NUCLEOTIDE SEQUENCE</scope>
</reference>
<keyword evidence="4" id="KW-0963">Cytoplasm</keyword>
<dbReference type="SUPFAM" id="SSF54211">
    <property type="entry name" value="Ribosomal protein S5 domain 2-like"/>
    <property type="match status" value="1"/>
</dbReference>
<keyword evidence="7" id="KW-0694">RNA-binding</keyword>
<dbReference type="InterPro" id="IPR020568">
    <property type="entry name" value="Ribosomal_Su5_D2-typ_SF"/>
</dbReference>
<dbReference type="PANTHER" id="PTHR11097">
    <property type="entry name" value="EXOSOME COMPLEX EXONUCLEASE RIBOSOMAL RNA PROCESSING PROTEIN"/>
    <property type="match status" value="1"/>
</dbReference>
<dbReference type="GO" id="GO:0034476">
    <property type="term" value="P:U5 snRNA 3'-end processing"/>
    <property type="evidence" value="ECO:0007669"/>
    <property type="project" value="TreeGrafter"/>
</dbReference>
<dbReference type="PANTHER" id="PTHR11097:SF9">
    <property type="entry name" value="EXOSOME COMPLEX COMPONENT RRP43"/>
    <property type="match status" value="1"/>
</dbReference>
<protein>
    <recommendedName>
        <fullName evidence="9">Ribosomal RNA-processing protein 43</fullName>
    </recommendedName>
</protein>
<feature type="domain" description="Exoribonuclease phosphorolytic" evidence="10">
    <location>
        <begin position="42"/>
        <end position="177"/>
    </location>
</feature>
<evidence type="ECO:0000256" key="6">
    <source>
        <dbReference type="ARBA" id="ARBA00022835"/>
    </source>
</evidence>
<dbReference type="GO" id="GO:0005730">
    <property type="term" value="C:nucleolus"/>
    <property type="evidence" value="ECO:0007669"/>
    <property type="project" value="UniProtKB-SubCell"/>
</dbReference>
<dbReference type="GO" id="GO:0034475">
    <property type="term" value="P:U4 snRNA 3'-end processing"/>
    <property type="evidence" value="ECO:0007669"/>
    <property type="project" value="TreeGrafter"/>
</dbReference>
<dbReference type="InterPro" id="IPR001247">
    <property type="entry name" value="ExoRNase_PH_dom1"/>
</dbReference>
<dbReference type="AlphaFoldDB" id="A0A1L8DXY1"/>
<sequence length="288" mass="31809">METEQQQSNGTSQNLYKLIHPVKHYRDHLNQDVRPDGRKFLEYRPISVNVNSIGTADGSAVVKYGETTVICGIKAELAEPRAESPDCGYVVPNVELTPLCSPKFRPGPPTDEAQVLSKNLMDILVNAKCIDPKDLCIEREKLVWVLYCDVSCFNYDGSLLDAATTAIMAALHSCTVPHVVYDTTTKSYKVDEEKRSNLKVKSLPISTTFMVFDGDVVVADPTAEEEELSSSITTVTSCNSEICFFYKSGGSTLDTKELDLFINYAKSQETKVASLLKSVLQSTSKKIL</sequence>
<evidence type="ECO:0000259" key="11">
    <source>
        <dbReference type="Pfam" id="PF03725"/>
    </source>
</evidence>
<dbReference type="InterPro" id="IPR036345">
    <property type="entry name" value="ExoRNase_PH_dom2_sf"/>
</dbReference>
<dbReference type="InterPro" id="IPR033196">
    <property type="entry name" value="Rrp43"/>
</dbReference>
<evidence type="ECO:0000259" key="10">
    <source>
        <dbReference type="Pfam" id="PF01138"/>
    </source>
</evidence>
<evidence type="ECO:0000256" key="4">
    <source>
        <dbReference type="ARBA" id="ARBA00022490"/>
    </source>
</evidence>
<dbReference type="Gene3D" id="3.30.230.70">
    <property type="entry name" value="GHMP Kinase, N-terminal domain"/>
    <property type="match status" value="1"/>
</dbReference>
<name>A0A1L8DXY1_9DIPT</name>
<organism evidence="12">
    <name type="scientific">Nyssomyia neivai</name>
    <dbReference type="NCBI Taxonomy" id="330878"/>
    <lineage>
        <taxon>Eukaryota</taxon>
        <taxon>Metazoa</taxon>
        <taxon>Ecdysozoa</taxon>
        <taxon>Arthropoda</taxon>
        <taxon>Hexapoda</taxon>
        <taxon>Insecta</taxon>
        <taxon>Pterygota</taxon>
        <taxon>Neoptera</taxon>
        <taxon>Endopterygota</taxon>
        <taxon>Diptera</taxon>
        <taxon>Nematocera</taxon>
        <taxon>Psychodoidea</taxon>
        <taxon>Psychodidae</taxon>
        <taxon>Nyssomyia</taxon>
    </lineage>
</organism>
<proteinExistence type="inferred from homology"/>
<dbReference type="GO" id="GO:0000176">
    <property type="term" value="C:nuclear exosome (RNase complex)"/>
    <property type="evidence" value="ECO:0007669"/>
    <property type="project" value="TreeGrafter"/>
</dbReference>
<evidence type="ECO:0000256" key="8">
    <source>
        <dbReference type="ARBA" id="ARBA00023242"/>
    </source>
</evidence>
<keyword evidence="5" id="KW-0698">rRNA processing</keyword>
<dbReference type="GO" id="GO:0000177">
    <property type="term" value="C:cytoplasmic exosome (RNase complex)"/>
    <property type="evidence" value="ECO:0007669"/>
    <property type="project" value="TreeGrafter"/>
</dbReference>
<evidence type="ECO:0000256" key="1">
    <source>
        <dbReference type="ARBA" id="ARBA00004496"/>
    </source>
</evidence>
<dbReference type="Pfam" id="PF01138">
    <property type="entry name" value="RNase_PH"/>
    <property type="match status" value="1"/>
</dbReference>
<evidence type="ECO:0000256" key="5">
    <source>
        <dbReference type="ARBA" id="ARBA00022552"/>
    </source>
</evidence>
<dbReference type="InterPro" id="IPR027408">
    <property type="entry name" value="PNPase/RNase_PH_dom_sf"/>
</dbReference>
<dbReference type="SUPFAM" id="SSF55666">
    <property type="entry name" value="Ribonuclease PH domain 2-like"/>
    <property type="match status" value="1"/>
</dbReference>
<dbReference type="GO" id="GO:0035925">
    <property type="term" value="F:mRNA 3'-UTR AU-rich region binding"/>
    <property type="evidence" value="ECO:0007669"/>
    <property type="project" value="TreeGrafter"/>
</dbReference>
<dbReference type="InterPro" id="IPR015847">
    <property type="entry name" value="ExoRNase_PH_dom2"/>
</dbReference>
<evidence type="ECO:0000313" key="12">
    <source>
        <dbReference type="EMBL" id="JAV11252.1"/>
    </source>
</evidence>
<dbReference type="GO" id="GO:0071038">
    <property type="term" value="P:TRAMP-dependent tRNA surveillance pathway"/>
    <property type="evidence" value="ECO:0007669"/>
    <property type="project" value="TreeGrafter"/>
</dbReference>
<accession>A0A1L8DXY1</accession>
<dbReference type="GO" id="GO:0000467">
    <property type="term" value="P:exonucleolytic trimming to generate mature 3'-end of 5.8S rRNA from tricistronic rRNA transcript (SSU-rRNA, 5.8S rRNA, LSU-rRNA)"/>
    <property type="evidence" value="ECO:0007669"/>
    <property type="project" value="TreeGrafter"/>
</dbReference>
<comment type="similarity">
    <text evidence="3">Belongs to the RNase PH family.</text>
</comment>
<evidence type="ECO:0000256" key="3">
    <source>
        <dbReference type="ARBA" id="ARBA00006678"/>
    </source>
</evidence>
<dbReference type="CDD" id="cd11369">
    <property type="entry name" value="RNase_PH_RRP43"/>
    <property type="match status" value="1"/>
</dbReference>
<comment type="subcellular location">
    <subcellularLocation>
        <location evidence="1">Cytoplasm</location>
    </subcellularLocation>
    <subcellularLocation>
        <location evidence="2">Nucleus</location>
        <location evidence="2">Nucleolus</location>
    </subcellularLocation>
</comment>
<evidence type="ECO:0000256" key="7">
    <source>
        <dbReference type="ARBA" id="ARBA00022884"/>
    </source>
</evidence>
<dbReference type="FunFam" id="3.30.230.70:FF:000017">
    <property type="entry name" value="Exosome complex component Rrp42"/>
    <property type="match status" value="1"/>
</dbReference>
<dbReference type="GO" id="GO:0071035">
    <property type="term" value="P:nuclear polyadenylation-dependent rRNA catabolic process"/>
    <property type="evidence" value="ECO:0007669"/>
    <property type="project" value="TreeGrafter"/>
</dbReference>